<evidence type="ECO:0000313" key="1">
    <source>
        <dbReference type="EMBL" id="GIF09174.1"/>
    </source>
</evidence>
<organism evidence="1 2">
    <name type="scientific">Actinoplanes siamensis</name>
    <dbReference type="NCBI Taxonomy" id="1223317"/>
    <lineage>
        <taxon>Bacteria</taxon>
        <taxon>Bacillati</taxon>
        <taxon>Actinomycetota</taxon>
        <taxon>Actinomycetes</taxon>
        <taxon>Micromonosporales</taxon>
        <taxon>Micromonosporaceae</taxon>
        <taxon>Actinoplanes</taxon>
    </lineage>
</organism>
<dbReference type="AlphaFoldDB" id="A0A919TNV2"/>
<dbReference type="RefSeq" id="WP_203684500.1">
    <property type="nucleotide sequence ID" value="NZ_BOMW01000077.1"/>
</dbReference>
<proteinExistence type="predicted"/>
<sequence length="70" mass="8151">MHQIVGAVLVTGEEEREPAQRGYPRRDVLDVLLFRTIPHRVTFRRFITPRTGPLARPVVIPVSVFARRFR</sequence>
<name>A0A919TNV2_9ACTN</name>
<dbReference type="EMBL" id="BOMW01000077">
    <property type="protein sequence ID" value="GIF09174.1"/>
    <property type="molecule type" value="Genomic_DNA"/>
</dbReference>
<gene>
    <name evidence="1" type="ORF">Asi03nite_67120</name>
</gene>
<dbReference type="Proteomes" id="UP000629619">
    <property type="component" value="Unassembled WGS sequence"/>
</dbReference>
<reference evidence="1" key="1">
    <citation type="submission" date="2021-01" db="EMBL/GenBank/DDBJ databases">
        <title>Whole genome shotgun sequence of Actinoplanes siamensis NBRC 109076.</title>
        <authorList>
            <person name="Komaki H."/>
            <person name="Tamura T."/>
        </authorList>
    </citation>
    <scope>NUCLEOTIDE SEQUENCE</scope>
    <source>
        <strain evidence="1">NBRC 109076</strain>
    </source>
</reference>
<accession>A0A919TNV2</accession>
<protein>
    <submittedName>
        <fullName evidence="1">Uncharacterized protein</fullName>
    </submittedName>
</protein>
<comment type="caution">
    <text evidence="1">The sequence shown here is derived from an EMBL/GenBank/DDBJ whole genome shotgun (WGS) entry which is preliminary data.</text>
</comment>
<keyword evidence="2" id="KW-1185">Reference proteome</keyword>
<evidence type="ECO:0000313" key="2">
    <source>
        <dbReference type="Proteomes" id="UP000629619"/>
    </source>
</evidence>